<gene>
    <name evidence="6" type="ORF">BVRB_003830</name>
</gene>
<keyword evidence="5" id="KW-0326">Glycosidase</keyword>
<evidence type="ECO:0000256" key="2">
    <source>
        <dbReference type="ARBA" id="ARBA00023277"/>
    </source>
</evidence>
<accession>A0A0J8DYH0</accession>
<reference evidence="6 7" key="1">
    <citation type="journal article" date="2014" name="Nature">
        <title>The genome of the recently domesticated crop plant sugar beet (Beta vulgaris).</title>
        <authorList>
            <person name="Dohm J.C."/>
            <person name="Minoche A.E."/>
            <person name="Holtgrawe D."/>
            <person name="Capella-Gutierrez S."/>
            <person name="Zakrzewski F."/>
            <person name="Tafer H."/>
            <person name="Rupp O."/>
            <person name="Sorensen T.R."/>
            <person name="Stracke R."/>
            <person name="Reinhardt R."/>
            <person name="Goesmann A."/>
            <person name="Kraft T."/>
            <person name="Schulz B."/>
            <person name="Stadler P.F."/>
            <person name="Schmidt T."/>
            <person name="Gabaldon T."/>
            <person name="Lehrach H."/>
            <person name="Weisshaar B."/>
            <person name="Himmelbauer H."/>
        </authorList>
    </citation>
    <scope>NUCLEOTIDE SEQUENCE [LARGE SCALE GENOMIC DNA]</scope>
    <source>
        <tissue evidence="6">Taproot</tissue>
    </source>
</reference>
<dbReference type="OrthoDB" id="1660156at2759"/>
<dbReference type="PANTHER" id="PTHR31352:SF3">
    <property type="entry name" value="INACTIVE BETA-AMYLASE 9"/>
    <property type="match status" value="1"/>
</dbReference>
<dbReference type="KEGG" id="bvg:104883822"/>
<proteinExistence type="inferred from homology"/>
<evidence type="ECO:0000256" key="4">
    <source>
        <dbReference type="PIRSR" id="PIRSR601554-1"/>
    </source>
</evidence>
<evidence type="ECO:0000256" key="3">
    <source>
        <dbReference type="ARBA" id="ARBA00023326"/>
    </source>
</evidence>
<sequence length="539" mass="60384">MEVSLIGNSQMKIGKADENLRDLRFFNLRNNYNNKVLISKTRVCFGQLVNSENRNHGFRFTLRAVKADAISVEEKDNSSSLRSLKSVDGMRLFVGLPLDTVSKSNIVNHARAITAGLQALKLMGVDGVELPVWWGIVEKDAMRKYDWSGCLAIAEMVQQMGLKLHVSLCFHASQELKIPLPDWVSRIGEAEPNIYFTDRAGRQYKECLSLAIDDLPIFDSRSPIQMYQDFCESFNSTFAPFMGSTITGVTIGLGPDGELRYPSCDHAKKHNNHSGVGEFQCYDNYMLEHLKQHAEEMGNPMWGLGGPHDVPTYDELPSASSFFKDDGGSWETPYGDFFLSWYSNQLISHGNRILLLASAVFSKSPVIVSGKLPLVHSWYNTRSHPSELTAGFYNTVNRDGYEALVQMFAKNSCRIILPGMDLSDAHQPNGSSPQSLQLQIEGSCRKHGVAITGENLSFPRVTDGFEKIKGSLLEDNKVMDSFTYQRMGADFFSPKHFPLFTAFVRAVNQLDLDVDDMPETRRVCEPVHMSLEAVQMQVA</sequence>
<name>A0A0J8DYH0_BETVV</name>
<keyword evidence="2 5" id="KW-0119">Carbohydrate metabolism</keyword>
<dbReference type="Pfam" id="PF01373">
    <property type="entry name" value="Glyco_hydro_14"/>
    <property type="match status" value="1"/>
</dbReference>
<evidence type="ECO:0000256" key="1">
    <source>
        <dbReference type="ARBA" id="ARBA00005652"/>
    </source>
</evidence>
<feature type="active site" description="Proton acceptor" evidence="4">
    <location>
        <position position="454"/>
    </location>
</feature>
<feature type="active site" description="Proton donor" evidence="4">
    <location>
        <position position="258"/>
    </location>
</feature>
<evidence type="ECO:0000256" key="5">
    <source>
        <dbReference type="RuleBase" id="RU000509"/>
    </source>
</evidence>
<protein>
    <recommendedName>
        <fullName evidence="5">Beta-amylase</fullName>
        <ecNumber evidence="5">3.2.1.2</ecNumber>
    </recommendedName>
</protein>
<comment type="catalytic activity">
    <reaction evidence="5">
        <text>Hydrolysis of (1-&gt;4)-alpha-D-glucosidic linkages in polysaccharides so as to remove successive maltose units from the non-reducing ends of the chains.</text>
        <dbReference type="EC" id="3.2.1.2"/>
    </reaction>
</comment>
<dbReference type="PANTHER" id="PTHR31352">
    <property type="entry name" value="BETA-AMYLASE 1, CHLOROPLASTIC"/>
    <property type="match status" value="1"/>
</dbReference>
<dbReference type="AlphaFoldDB" id="A0A0J8DYH0"/>
<keyword evidence="7" id="KW-1185">Reference proteome</keyword>
<dbReference type="InterPro" id="IPR017853">
    <property type="entry name" value="GH"/>
</dbReference>
<dbReference type="SUPFAM" id="SSF51445">
    <property type="entry name" value="(Trans)glycosidases"/>
    <property type="match status" value="1"/>
</dbReference>
<dbReference type="Proteomes" id="UP000035740">
    <property type="component" value="Unassembled WGS sequence"/>
</dbReference>
<dbReference type="PRINTS" id="PR00750">
    <property type="entry name" value="BETAAMYLASE"/>
</dbReference>
<dbReference type="Gramene" id="KMS95925">
    <property type="protein sequence ID" value="KMS95925"/>
    <property type="gene ID" value="BVRB_003830"/>
</dbReference>
<dbReference type="eggNOG" id="ENOG502QPTU">
    <property type="taxonomic scope" value="Eukaryota"/>
</dbReference>
<comment type="similarity">
    <text evidence="1 5">Belongs to the glycosyl hydrolase 14 family.</text>
</comment>
<dbReference type="GO" id="GO:0000272">
    <property type="term" value="P:polysaccharide catabolic process"/>
    <property type="evidence" value="ECO:0007669"/>
    <property type="project" value="UniProtKB-KW"/>
</dbReference>
<dbReference type="GO" id="GO:0016161">
    <property type="term" value="F:beta-amylase activity"/>
    <property type="evidence" value="ECO:0007669"/>
    <property type="project" value="UniProtKB-EC"/>
</dbReference>
<dbReference type="EC" id="3.2.1.2" evidence="5"/>
<keyword evidence="3 5" id="KW-0624">Polysaccharide degradation</keyword>
<dbReference type="Gene3D" id="3.20.20.80">
    <property type="entry name" value="Glycosidases"/>
    <property type="match status" value="1"/>
</dbReference>
<organism evidence="6 7">
    <name type="scientific">Beta vulgaris subsp. vulgaris</name>
    <name type="common">Beet</name>
    <dbReference type="NCBI Taxonomy" id="3555"/>
    <lineage>
        <taxon>Eukaryota</taxon>
        <taxon>Viridiplantae</taxon>
        <taxon>Streptophyta</taxon>
        <taxon>Embryophyta</taxon>
        <taxon>Tracheophyta</taxon>
        <taxon>Spermatophyta</taxon>
        <taxon>Magnoliopsida</taxon>
        <taxon>eudicotyledons</taxon>
        <taxon>Gunneridae</taxon>
        <taxon>Pentapetalae</taxon>
        <taxon>Caryophyllales</taxon>
        <taxon>Chenopodiaceae</taxon>
        <taxon>Betoideae</taxon>
        <taxon>Beta</taxon>
    </lineage>
</organism>
<evidence type="ECO:0000313" key="7">
    <source>
        <dbReference type="Proteomes" id="UP000035740"/>
    </source>
</evidence>
<keyword evidence="5" id="KW-0378">Hydrolase</keyword>
<dbReference type="InterPro" id="IPR001554">
    <property type="entry name" value="Glyco_hydro_14"/>
</dbReference>
<dbReference type="OMA" id="CMNKQHR"/>
<dbReference type="EMBL" id="KQ090423">
    <property type="protein sequence ID" value="KMS95925.1"/>
    <property type="molecule type" value="Genomic_DNA"/>
</dbReference>
<evidence type="ECO:0000313" key="6">
    <source>
        <dbReference type="EMBL" id="KMS95925.1"/>
    </source>
</evidence>